<dbReference type="Gene3D" id="2.10.25.10">
    <property type="entry name" value="Laminin"/>
    <property type="match status" value="2"/>
</dbReference>
<dbReference type="Gene3D" id="2.60.40.10">
    <property type="entry name" value="Immunoglobulins"/>
    <property type="match status" value="1"/>
</dbReference>
<feature type="chain" id="PRO_5040327281" evidence="9">
    <location>
        <begin position="21"/>
        <end position="649"/>
    </location>
</feature>
<dbReference type="PROSITE" id="PS50026">
    <property type="entry name" value="EGF_3"/>
    <property type="match status" value="3"/>
</dbReference>
<gene>
    <name evidence="13" type="ORF">HOLleu_25778</name>
</gene>
<dbReference type="GO" id="GO:0048646">
    <property type="term" value="P:anatomical structure formation involved in morphogenesis"/>
    <property type="evidence" value="ECO:0007669"/>
    <property type="project" value="UniProtKB-ARBA"/>
</dbReference>
<evidence type="ECO:0000256" key="4">
    <source>
        <dbReference type="ARBA" id="ARBA00022737"/>
    </source>
</evidence>
<dbReference type="GO" id="GO:0048667">
    <property type="term" value="P:cell morphogenesis involved in neuron differentiation"/>
    <property type="evidence" value="ECO:0007669"/>
    <property type="project" value="UniProtKB-ARBA"/>
</dbReference>
<dbReference type="PROSITE" id="PS01186">
    <property type="entry name" value="EGF_2"/>
    <property type="match status" value="3"/>
</dbReference>
<feature type="disulfide bond" evidence="7">
    <location>
        <begin position="351"/>
        <end position="368"/>
    </location>
</feature>
<dbReference type="GO" id="GO:0043005">
    <property type="term" value="C:neuron projection"/>
    <property type="evidence" value="ECO:0007669"/>
    <property type="project" value="UniProtKB-ARBA"/>
</dbReference>
<evidence type="ECO:0000259" key="10">
    <source>
        <dbReference type="PROSITE" id="PS01180"/>
    </source>
</evidence>
<evidence type="ECO:0000256" key="9">
    <source>
        <dbReference type="SAM" id="SignalP"/>
    </source>
</evidence>
<reference evidence="13" key="1">
    <citation type="submission" date="2021-10" db="EMBL/GenBank/DDBJ databases">
        <title>Tropical sea cucumber genome reveals ecological adaptation and Cuvierian tubules defense mechanism.</title>
        <authorList>
            <person name="Chen T."/>
        </authorList>
    </citation>
    <scope>NUCLEOTIDE SEQUENCE</scope>
    <source>
        <strain evidence="13">Nanhai2018</strain>
        <tissue evidence="13">Muscle</tissue>
    </source>
</reference>
<feature type="domain" description="EGF-like" evidence="11">
    <location>
        <begin position="383"/>
        <end position="420"/>
    </location>
</feature>
<feature type="domain" description="EGF-like" evidence="11">
    <location>
        <begin position="206"/>
        <end position="240"/>
    </location>
</feature>
<dbReference type="GO" id="GO:0001764">
    <property type="term" value="P:neuron migration"/>
    <property type="evidence" value="ECO:0007669"/>
    <property type="project" value="UniProtKB-ARBA"/>
</dbReference>
<dbReference type="FunFam" id="3.10.250.10:FF:000006">
    <property type="entry name" value="neurotrypsin isoform X2"/>
    <property type="match status" value="1"/>
</dbReference>
<sequence>MELGWMKSLGLLVIAQLVSATAMVNDYTCISNRPLFLADNPVHLYSVGSGIPTLFNRYLATGNIQDLIAGHQTRISDDIANLEIPSSNGRHSDSRAGVFSCPSSVNGSSFNLLVINHRKSSKVVPKDYVTKTVSVGETASLDVDSKVENIKWRKKGVRVSQWNGLKTISITNVTPNDAGVYEAYTCTHSPHAYMRLIVKGCPRNRYGDSCNEFCTCYNGGICDEVGKCICPPGFIGDSCETVRSPNCFGVQCDYWCDDQAFALNHFEGTCGGNLFCLPDPYGCSCSPGYRGLGCADECEEGTFGADCRQTCHCASGSTCDNKMGICTPANCEDGWTGSNCNQKVACRHNPCQNGATCQEEVGSEEYWCECLLGFKGDKCEFVDETVCASSPCENGGTCTIVADGNYECHCKAGFEGTNCEIRACGGLFTDPTAIITSPYHPEFYPHNSHCVYVIQGGKDSVVRLNFSLFNLEEQKECIYDYVEVYDSETTAEGNELMGRFCGKKMPPIMTSKGNVMTVVFTSDESVDGDGFTAVYEVLESPPVDGEVRLVGGTSANEGRVEVYYNGQWGTVCDNDWDDNEATVICRNLGLSEYGHAVCCGGFGQGIDQIWLDEVDCTGSEESILDCGSPGWGVVKFCSHAEDAGVRCSP</sequence>
<accession>A0A9Q1BTC6</accession>
<organism evidence="13 14">
    <name type="scientific">Holothuria leucospilota</name>
    <name type="common">Black long sea cucumber</name>
    <name type="synonym">Mertensiothuria leucospilota</name>
    <dbReference type="NCBI Taxonomy" id="206669"/>
    <lineage>
        <taxon>Eukaryota</taxon>
        <taxon>Metazoa</taxon>
        <taxon>Echinodermata</taxon>
        <taxon>Eleutherozoa</taxon>
        <taxon>Echinozoa</taxon>
        <taxon>Holothuroidea</taxon>
        <taxon>Aspidochirotacea</taxon>
        <taxon>Aspidochirotida</taxon>
        <taxon>Holothuriidae</taxon>
        <taxon>Holothuria</taxon>
    </lineage>
</organism>
<keyword evidence="4" id="KW-0677">Repeat</keyword>
<dbReference type="Pfam" id="PF00530">
    <property type="entry name" value="SRCR"/>
    <property type="match status" value="1"/>
</dbReference>
<dbReference type="SMART" id="SM00181">
    <property type="entry name" value="EGF"/>
    <property type="match status" value="5"/>
</dbReference>
<dbReference type="PROSITE" id="PS00022">
    <property type="entry name" value="EGF_1"/>
    <property type="match status" value="3"/>
</dbReference>
<dbReference type="SMART" id="SM00202">
    <property type="entry name" value="SR"/>
    <property type="match status" value="1"/>
</dbReference>
<dbReference type="CDD" id="cd00054">
    <property type="entry name" value="EGF_CA"/>
    <property type="match status" value="3"/>
</dbReference>
<keyword evidence="6" id="KW-0325">Glycoprotein</keyword>
<dbReference type="GO" id="GO:0009887">
    <property type="term" value="P:animal organ morphogenesis"/>
    <property type="evidence" value="ECO:0007669"/>
    <property type="project" value="UniProtKB-ARBA"/>
</dbReference>
<evidence type="ECO:0000313" key="13">
    <source>
        <dbReference type="EMBL" id="KAJ8032289.1"/>
    </source>
</evidence>
<evidence type="ECO:0000256" key="6">
    <source>
        <dbReference type="ARBA" id="ARBA00023180"/>
    </source>
</evidence>
<feature type="signal peptide" evidence="9">
    <location>
        <begin position="1"/>
        <end position="20"/>
    </location>
</feature>
<dbReference type="EMBL" id="JAIZAY010000012">
    <property type="protein sequence ID" value="KAJ8032289.1"/>
    <property type="molecule type" value="Genomic_DNA"/>
</dbReference>
<evidence type="ECO:0000256" key="5">
    <source>
        <dbReference type="ARBA" id="ARBA00023157"/>
    </source>
</evidence>
<keyword evidence="3 9" id="KW-0732">Signal</keyword>
<evidence type="ECO:0000256" key="8">
    <source>
        <dbReference type="PROSITE-ProRule" id="PRU00196"/>
    </source>
</evidence>
<dbReference type="PANTHER" id="PTHR47653:SF1">
    <property type="entry name" value="DELETED IN MALIGNANT BRAIN TUMORS 1 PROTEIN"/>
    <property type="match status" value="1"/>
</dbReference>
<dbReference type="PANTHER" id="PTHR47653">
    <property type="entry name" value="PROTEIN BARK BEETLE"/>
    <property type="match status" value="1"/>
</dbReference>
<dbReference type="PROSITE" id="PS50287">
    <property type="entry name" value="SRCR_2"/>
    <property type="match status" value="1"/>
</dbReference>
<feature type="disulfide bond" evidence="7">
    <location>
        <begin position="410"/>
        <end position="419"/>
    </location>
</feature>
<dbReference type="PROSITE" id="PS00420">
    <property type="entry name" value="SRCR_1"/>
    <property type="match status" value="1"/>
</dbReference>
<dbReference type="InterPro" id="IPR053243">
    <property type="entry name" value="SJ_maturation_regulator"/>
</dbReference>
<evidence type="ECO:0000256" key="2">
    <source>
        <dbReference type="ARBA" id="ARBA00022536"/>
    </source>
</evidence>
<dbReference type="InterPro" id="IPR001190">
    <property type="entry name" value="SRCR"/>
</dbReference>
<dbReference type="GO" id="GO:0016020">
    <property type="term" value="C:membrane"/>
    <property type="evidence" value="ECO:0007669"/>
    <property type="project" value="InterPro"/>
</dbReference>
<dbReference type="Gene3D" id="3.10.250.10">
    <property type="entry name" value="SRCR-like domain"/>
    <property type="match status" value="1"/>
</dbReference>
<dbReference type="InterPro" id="IPR000742">
    <property type="entry name" value="EGF"/>
</dbReference>
<dbReference type="GO" id="GO:0045217">
    <property type="term" value="P:cell-cell junction maintenance"/>
    <property type="evidence" value="ECO:0007669"/>
    <property type="project" value="TreeGrafter"/>
</dbReference>
<dbReference type="Pfam" id="PF12661">
    <property type="entry name" value="hEGF"/>
    <property type="match status" value="1"/>
</dbReference>
<keyword evidence="14" id="KW-1185">Reference proteome</keyword>
<evidence type="ECO:0000259" key="12">
    <source>
        <dbReference type="PROSITE" id="PS50287"/>
    </source>
</evidence>
<feature type="disulfide bond" evidence="8">
    <location>
        <begin position="616"/>
        <end position="626"/>
    </location>
</feature>
<dbReference type="PROSITE" id="PS01180">
    <property type="entry name" value="CUB"/>
    <property type="match status" value="1"/>
</dbReference>
<comment type="caution">
    <text evidence="13">The sequence shown here is derived from an EMBL/GenBank/DDBJ whole genome shotgun (WGS) entry which is preliminary data.</text>
</comment>
<dbReference type="SUPFAM" id="SSF57196">
    <property type="entry name" value="EGF/Laminin"/>
    <property type="match status" value="2"/>
</dbReference>
<dbReference type="FunFam" id="2.10.25.10:FF:000012">
    <property type="entry name" value="Delta-like protein"/>
    <property type="match status" value="1"/>
</dbReference>
<dbReference type="AlphaFoldDB" id="A0A9Q1BTC6"/>
<dbReference type="Proteomes" id="UP001152320">
    <property type="component" value="Chromosome 12"/>
</dbReference>
<keyword evidence="5 8" id="KW-1015">Disulfide bond</keyword>
<dbReference type="InterPro" id="IPR000859">
    <property type="entry name" value="CUB_dom"/>
</dbReference>
<evidence type="ECO:0000256" key="3">
    <source>
        <dbReference type="ARBA" id="ARBA00022729"/>
    </source>
</evidence>
<dbReference type="InterPro" id="IPR036179">
    <property type="entry name" value="Ig-like_dom_sf"/>
</dbReference>
<proteinExistence type="predicted"/>
<dbReference type="SUPFAM" id="SSF48726">
    <property type="entry name" value="Immunoglobulin"/>
    <property type="match status" value="1"/>
</dbReference>
<dbReference type="InterPro" id="IPR035914">
    <property type="entry name" value="Sperma_CUB_dom_sf"/>
</dbReference>
<keyword evidence="2 7" id="KW-0245">EGF-like domain</keyword>
<dbReference type="Gene3D" id="2.170.300.10">
    <property type="entry name" value="Tie2 ligand-binding domain superfamily"/>
    <property type="match status" value="1"/>
</dbReference>
<dbReference type="GO" id="GO:0016358">
    <property type="term" value="P:dendrite development"/>
    <property type="evidence" value="ECO:0007669"/>
    <property type="project" value="UniProtKB-ARBA"/>
</dbReference>
<evidence type="ECO:0000259" key="11">
    <source>
        <dbReference type="PROSITE" id="PS50026"/>
    </source>
</evidence>
<feature type="disulfide bond" evidence="7">
    <location>
        <begin position="230"/>
        <end position="239"/>
    </location>
</feature>
<dbReference type="InterPro" id="IPR036772">
    <property type="entry name" value="SRCR-like_dom_sf"/>
</dbReference>
<dbReference type="FunFam" id="2.10.25.10:FF:000172">
    <property type="entry name" value="FAT atypical cadherin 3"/>
    <property type="match status" value="1"/>
</dbReference>
<dbReference type="SUPFAM" id="SSF49854">
    <property type="entry name" value="Spermadhesin, CUB domain"/>
    <property type="match status" value="1"/>
</dbReference>
<evidence type="ECO:0000313" key="14">
    <source>
        <dbReference type="Proteomes" id="UP001152320"/>
    </source>
</evidence>
<dbReference type="FunFam" id="2.60.120.290:FF:000005">
    <property type="entry name" value="Procollagen C-endopeptidase enhancer 1"/>
    <property type="match status" value="1"/>
</dbReference>
<keyword evidence="1" id="KW-0217">Developmental protein</keyword>
<feature type="domain" description="SRCR" evidence="12">
    <location>
        <begin position="547"/>
        <end position="648"/>
    </location>
</feature>
<dbReference type="PRINTS" id="PR00258">
    <property type="entry name" value="SPERACTRCPTR"/>
</dbReference>
<evidence type="ECO:0000256" key="7">
    <source>
        <dbReference type="PROSITE-ProRule" id="PRU00076"/>
    </source>
</evidence>
<name>A0A9Q1BTC6_HOLLE</name>
<dbReference type="SUPFAM" id="SSF56487">
    <property type="entry name" value="SRCR-like"/>
    <property type="match status" value="1"/>
</dbReference>
<dbReference type="GO" id="GO:0005509">
    <property type="term" value="F:calcium ion binding"/>
    <property type="evidence" value="ECO:0007669"/>
    <property type="project" value="InterPro"/>
</dbReference>
<protein>
    <submittedName>
        <fullName evidence="13">Deleted in malignant brain tumors 1 protein</fullName>
    </submittedName>
</protein>
<dbReference type="SMART" id="SM00042">
    <property type="entry name" value="CUB"/>
    <property type="match status" value="1"/>
</dbReference>
<feature type="domain" description="EGF-like" evidence="11">
    <location>
        <begin position="342"/>
        <end position="380"/>
    </location>
</feature>
<dbReference type="SMART" id="SM00179">
    <property type="entry name" value="EGF_CA"/>
    <property type="match status" value="2"/>
</dbReference>
<dbReference type="CDD" id="cd00041">
    <property type="entry name" value="CUB"/>
    <property type="match status" value="1"/>
</dbReference>
<dbReference type="InterPro" id="IPR013783">
    <property type="entry name" value="Ig-like_fold"/>
</dbReference>
<dbReference type="Pfam" id="PF00008">
    <property type="entry name" value="EGF"/>
    <property type="match status" value="2"/>
</dbReference>
<feature type="domain" description="CUB" evidence="10">
    <location>
        <begin position="424"/>
        <end position="538"/>
    </location>
</feature>
<evidence type="ECO:0000256" key="1">
    <source>
        <dbReference type="ARBA" id="ARBA00022473"/>
    </source>
</evidence>
<dbReference type="Gene3D" id="2.60.120.290">
    <property type="entry name" value="Spermadhesin, CUB domain"/>
    <property type="match status" value="1"/>
</dbReference>
<dbReference type="OrthoDB" id="10009301at2759"/>
<comment type="caution">
    <text evidence="8">Lacks conserved residue(s) required for the propagation of feature annotation.</text>
</comment>
<dbReference type="Pfam" id="PF00431">
    <property type="entry name" value="CUB"/>
    <property type="match status" value="1"/>
</dbReference>
<dbReference type="InterPro" id="IPR001881">
    <property type="entry name" value="EGF-like_Ca-bd_dom"/>
</dbReference>
<feature type="disulfide bond" evidence="7">
    <location>
        <begin position="370"/>
        <end position="379"/>
    </location>
</feature>
<dbReference type="InterPro" id="IPR013032">
    <property type="entry name" value="EGF-like_CS"/>
</dbReference>